<accession>A0A512IAI1</accession>
<feature type="transmembrane region" description="Helical" evidence="5">
    <location>
        <begin position="233"/>
        <end position="254"/>
    </location>
</feature>
<dbReference type="InterPro" id="IPR008521">
    <property type="entry name" value="Mg_trans_NIPA"/>
</dbReference>
<keyword evidence="2 5" id="KW-0812">Transmembrane</keyword>
<dbReference type="Proteomes" id="UP000321103">
    <property type="component" value="Unassembled WGS sequence"/>
</dbReference>
<dbReference type="GO" id="GO:0015095">
    <property type="term" value="F:magnesium ion transmembrane transporter activity"/>
    <property type="evidence" value="ECO:0007669"/>
    <property type="project" value="InterPro"/>
</dbReference>
<comment type="caution">
    <text evidence="6">The sequence shown here is derived from an EMBL/GenBank/DDBJ whole genome shotgun (WGS) entry which is preliminary data.</text>
</comment>
<organism evidence="6 7">
    <name type="scientific">Kocuria turfanensis</name>
    <dbReference type="NCBI Taxonomy" id="388357"/>
    <lineage>
        <taxon>Bacteria</taxon>
        <taxon>Bacillati</taxon>
        <taxon>Actinomycetota</taxon>
        <taxon>Actinomycetes</taxon>
        <taxon>Micrococcales</taxon>
        <taxon>Micrococcaceae</taxon>
        <taxon>Kocuria</taxon>
    </lineage>
</organism>
<keyword evidence="7" id="KW-1185">Reference proteome</keyword>
<feature type="transmembrane region" description="Helical" evidence="5">
    <location>
        <begin position="107"/>
        <end position="128"/>
    </location>
</feature>
<evidence type="ECO:0000256" key="2">
    <source>
        <dbReference type="ARBA" id="ARBA00022692"/>
    </source>
</evidence>
<dbReference type="AlphaFoldDB" id="A0A512IAI1"/>
<dbReference type="Pfam" id="PF05653">
    <property type="entry name" value="Mg_trans_NIPA"/>
    <property type="match status" value="1"/>
</dbReference>
<feature type="transmembrane region" description="Helical" evidence="5">
    <location>
        <begin position="167"/>
        <end position="184"/>
    </location>
</feature>
<reference evidence="6 7" key="1">
    <citation type="submission" date="2019-07" db="EMBL/GenBank/DDBJ databases">
        <title>Whole genome shotgun sequence of Kocuria turfanensis NBRC 107627.</title>
        <authorList>
            <person name="Hosoyama A."/>
            <person name="Uohara A."/>
            <person name="Ohji S."/>
            <person name="Ichikawa N."/>
        </authorList>
    </citation>
    <scope>NUCLEOTIDE SEQUENCE [LARGE SCALE GENOMIC DNA]</scope>
    <source>
        <strain evidence="6 7">NBRC 107627</strain>
    </source>
</reference>
<evidence type="ECO:0000256" key="5">
    <source>
        <dbReference type="SAM" id="Phobius"/>
    </source>
</evidence>
<feature type="transmembrane region" description="Helical" evidence="5">
    <location>
        <begin position="260"/>
        <end position="283"/>
    </location>
</feature>
<dbReference type="NCBIfam" id="NF038012">
    <property type="entry name" value="DMT_1"/>
    <property type="match status" value="1"/>
</dbReference>
<evidence type="ECO:0000256" key="3">
    <source>
        <dbReference type="ARBA" id="ARBA00022989"/>
    </source>
</evidence>
<dbReference type="PANTHER" id="PTHR40761:SF1">
    <property type="entry name" value="CONSERVED INTEGRAL MEMBRANE ALANINE VALINE AND LEUCINE RICH PROTEIN-RELATED"/>
    <property type="match status" value="1"/>
</dbReference>
<dbReference type="GO" id="GO:0016020">
    <property type="term" value="C:membrane"/>
    <property type="evidence" value="ECO:0007669"/>
    <property type="project" value="UniProtKB-SubCell"/>
</dbReference>
<comment type="subcellular location">
    <subcellularLocation>
        <location evidence="1">Membrane</location>
        <topology evidence="1">Multi-pass membrane protein</topology>
    </subcellularLocation>
</comment>
<sequence>MDVVSQWLAVALALLSALCLAVGTQKQGSAVADRTHGRLTPRALMTLLGNHRWLLGLGLLGLGTALNVAALGLATVTVVQPIGVVALVITTLLHARHRRLRINRRTWAAIGLCTAGGAVFVTCAVAATDPAHGISAWAERTVVVMLVVLVCVLGVAAALFRHGLGGTFYVVAAGILYGFVAVLVRLTITRIQGSAGGPLDDVNWLAIGAAAVAAALGGWFLQTAFASGPPDLVIAGLTVIDPMVGVLLGLLVLGEAGPGFSVLTGVLMTLAGGVAIVGVAVLSQHHPEVLARRAELAHRDRHAPSRPGP</sequence>
<feature type="transmembrane region" description="Helical" evidence="5">
    <location>
        <begin position="53"/>
        <end position="72"/>
    </location>
</feature>
<feature type="transmembrane region" description="Helical" evidence="5">
    <location>
        <begin position="6"/>
        <end position="24"/>
    </location>
</feature>
<gene>
    <name evidence="6" type="ORF">KTU01_08430</name>
</gene>
<proteinExistence type="predicted"/>
<protein>
    <recommendedName>
        <fullName evidence="8">Integral membrane protein</fullName>
    </recommendedName>
</protein>
<evidence type="ECO:0000256" key="1">
    <source>
        <dbReference type="ARBA" id="ARBA00004141"/>
    </source>
</evidence>
<evidence type="ECO:0000313" key="7">
    <source>
        <dbReference type="Proteomes" id="UP000321103"/>
    </source>
</evidence>
<feature type="transmembrane region" description="Helical" evidence="5">
    <location>
        <begin position="204"/>
        <end position="221"/>
    </location>
</feature>
<feature type="transmembrane region" description="Helical" evidence="5">
    <location>
        <begin position="78"/>
        <end position="95"/>
    </location>
</feature>
<dbReference type="STRING" id="388357.GCA_001580365_03365"/>
<evidence type="ECO:0000313" key="6">
    <source>
        <dbReference type="EMBL" id="GEO94720.1"/>
    </source>
</evidence>
<evidence type="ECO:0008006" key="8">
    <source>
        <dbReference type="Google" id="ProtNLM"/>
    </source>
</evidence>
<keyword evidence="3 5" id="KW-1133">Transmembrane helix</keyword>
<feature type="transmembrane region" description="Helical" evidence="5">
    <location>
        <begin position="140"/>
        <end position="160"/>
    </location>
</feature>
<name>A0A512IAI1_9MICC</name>
<dbReference type="EMBL" id="BJZS01000026">
    <property type="protein sequence ID" value="GEO94720.1"/>
    <property type="molecule type" value="Genomic_DNA"/>
</dbReference>
<keyword evidence="4 5" id="KW-0472">Membrane</keyword>
<evidence type="ECO:0000256" key="4">
    <source>
        <dbReference type="ARBA" id="ARBA00023136"/>
    </source>
</evidence>
<dbReference type="PANTHER" id="PTHR40761">
    <property type="entry name" value="CONSERVED INTEGRAL MEMBRANE ALANINE VALINE AND LEUCINE RICH PROTEIN-RELATED"/>
    <property type="match status" value="1"/>
</dbReference>